<name>A0A2M6YBI1_9BACT</name>
<organism evidence="2 3">
    <name type="scientific">Candidatus Berkelbacteria bacterium CG08_land_8_20_14_0_20_39_8</name>
    <dbReference type="NCBI Taxonomy" id="1974511"/>
    <lineage>
        <taxon>Bacteria</taxon>
        <taxon>Candidatus Berkelbacteria</taxon>
    </lineage>
</organism>
<feature type="region of interest" description="Disordered" evidence="1">
    <location>
        <begin position="319"/>
        <end position="355"/>
    </location>
</feature>
<sequence length="355" mass="38645">FSRVKARDRNNISENQITIRGAESEALFERLGQLGALDRNDRLKPETKLAKFEPGKYIEIKTIVKELREQTQHNATRGTAVPIWKKLTYLGGVDERNNVRRAKYATASDIADDVLPPTPEEVTEQVGAGKDPKFKYKTTSELDAMDQSLFEYPRRRSGGPSSAIPMTGQNDQSADSSATPGQNDQSADSSATPGQNDQPPPADGNTDFSRMEELLEQLVEQGKVSSKVSDSVAANVIKPSGETGISAGVFHMPEVSVRIKSIDPVAGEQLRTLQMRVAKANSTTSLRMAQRQELALQSVAKMLKDGQSPDEIDSLVKQGREQLAAGDTEGARKTALKINPNAEPSLNLEGEQNGQ</sequence>
<feature type="non-terminal residue" evidence="2">
    <location>
        <position position="1"/>
    </location>
</feature>
<dbReference type="EMBL" id="PEXI01000099">
    <property type="protein sequence ID" value="PIU24053.1"/>
    <property type="molecule type" value="Genomic_DNA"/>
</dbReference>
<evidence type="ECO:0000256" key="1">
    <source>
        <dbReference type="SAM" id="MobiDB-lite"/>
    </source>
</evidence>
<protein>
    <submittedName>
        <fullName evidence="2">Uncharacterized protein</fullName>
    </submittedName>
</protein>
<comment type="caution">
    <text evidence="2">The sequence shown here is derived from an EMBL/GenBank/DDBJ whole genome shotgun (WGS) entry which is preliminary data.</text>
</comment>
<accession>A0A2M6YBI1</accession>
<feature type="compositionally biased region" description="Polar residues" evidence="1">
    <location>
        <begin position="167"/>
        <end position="197"/>
    </location>
</feature>
<proteinExistence type="predicted"/>
<feature type="compositionally biased region" description="Basic and acidic residues" evidence="1">
    <location>
        <begin position="130"/>
        <end position="140"/>
    </location>
</feature>
<evidence type="ECO:0000313" key="2">
    <source>
        <dbReference type="EMBL" id="PIU24053.1"/>
    </source>
</evidence>
<feature type="region of interest" description="Disordered" evidence="1">
    <location>
        <begin position="112"/>
        <end position="140"/>
    </location>
</feature>
<gene>
    <name evidence="2" type="ORF">COT12_03155</name>
</gene>
<reference evidence="3" key="1">
    <citation type="submission" date="2017-09" db="EMBL/GenBank/DDBJ databases">
        <title>Depth-based differentiation of microbial function through sediment-hosted aquifers and enrichment of novel symbionts in the deep terrestrial subsurface.</title>
        <authorList>
            <person name="Probst A.J."/>
            <person name="Ladd B."/>
            <person name="Jarett J.K."/>
            <person name="Geller-Mcgrath D.E."/>
            <person name="Sieber C.M.K."/>
            <person name="Emerson J.B."/>
            <person name="Anantharaman K."/>
            <person name="Thomas B.C."/>
            <person name="Malmstrom R."/>
            <person name="Stieglmeier M."/>
            <person name="Klingl A."/>
            <person name="Woyke T."/>
            <person name="Ryan C.M."/>
            <person name="Banfield J.F."/>
        </authorList>
    </citation>
    <scope>NUCLEOTIDE SEQUENCE [LARGE SCALE GENOMIC DNA]</scope>
</reference>
<evidence type="ECO:0000313" key="3">
    <source>
        <dbReference type="Proteomes" id="UP000229896"/>
    </source>
</evidence>
<dbReference type="AlphaFoldDB" id="A0A2M6YBI1"/>
<dbReference type="Proteomes" id="UP000229896">
    <property type="component" value="Unassembled WGS sequence"/>
</dbReference>
<feature type="region of interest" description="Disordered" evidence="1">
    <location>
        <begin position="152"/>
        <end position="207"/>
    </location>
</feature>